<dbReference type="CDD" id="cd01918">
    <property type="entry name" value="HprK_C"/>
    <property type="match status" value="1"/>
</dbReference>
<protein>
    <submittedName>
        <fullName evidence="2">Aldolase</fullName>
    </submittedName>
</protein>
<evidence type="ECO:0000313" key="3">
    <source>
        <dbReference type="Proteomes" id="UP000318681"/>
    </source>
</evidence>
<keyword evidence="3" id="KW-1185">Reference proteome</keyword>
<comment type="caution">
    <text evidence="2">The sequence shown here is derived from an EMBL/GenBank/DDBJ whole genome shotgun (WGS) entry which is preliminary data.</text>
</comment>
<dbReference type="EMBL" id="VNIM01000062">
    <property type="protein sequence ID" value="TVV72551.1"/>
    <property type="molecule type" value="Genomic_DNA"/>
</dbReference>
<gene>
    <name evidence="2" type="ORF">FOY91_14235</name>
</gene>
<sequence length="145" mass="15260">MTDDARTIHATTIAIRHGEDWRAVLLTGRSGSGKSDLALRLIDRGAMLVADDYTDLRRDGDRLIATPPPRIAGQIEVRGIGIVAMAHLAEAPVAMVAVLDGVVERMPEPVAHTLAGVTVPGTVIAPFEASAAIRVERALAVLTPA</sequence>
<dbReference type="InterPro" id="IPR027417">
    <property type="entry name" value="P-loop_NTPase"/>
</dbReference>
<organism evidence="2 3">
    <name type="scientific">Alterirhizorhabdus solaris</name>
    <dbReference type="NCBI Taxonomy" id="2529389"/>
    <lineage>
        <taxon>Bacteria</taxon>
        <taxon>Pseudomonadati</taxon>
        <taxon>Pseudomonadota</taxon>
        <taxon>Alphaproteobacteria</taxon>
        <taxon>Sphingomonadales</taxon>
        <taxon>Rhizorhabdaceae</taxon>
        <taxon>Alterirhizorhabdus</taxon>
    </lineage>
</organism>
<evidence type="ECO:0000259" key="1">
    <source>
        <dbReference type="Pfam" id="PF07475"/>
    </source>
</evidence>
<dbReference type="OrthoDB" id="8326226at2"/>
<name>A0A558QZH5_9SPHN</name>
<dbReference type="Pfam" id="PF07475">
    <property type="entry name" value="Hpr_kinase_C"/>
    <property type="match status" value="1"/>
</dbReference>
<reference evidence="2 3" key="1">
    <citation type="submission" date="2019-07" db="EMBL/GenBank/DDBJ databases">
        <title>Sphingomonas solaris sp. nov., isolated from a solar panel from Boston, Massachusetts.</title>
        <authorList>
            <person name="Tanner K."/>
            <person name="Pascual J."/>
            <person name="Mancuso C."/>
            <person name="Pereto J."/>
            <person name="Khalil A."/>
            <person name="Vilanova C."/>
        </authorList>
    </citation>
    <scope>NUCLEOTIDE SEQUENCE [LARGE SCALE GENOMIC DNA]</scope>
    <source>
        <strain evidence="2 3">R4DWN</strain>
    </source>
</reference>
<dbReference type="Proteomes" id="UP000318681">
    <property type="component" value="Unassembled WGS sequence"/>
</dbReference>
<accession>A0A558QZH5</accession>
<dbReference type="InterPro" id="IPR011104">
    <property type="entry name" value="Hpr_kin/Pase_C"/>
</dbReference>
<dbReference type="GO" id="GO:0005524">
    <property type="term" value="F:ATP binding"/>
    <property type="evidence" value="ECO:0007669"/>
    <property type="project" value="InterPro"/>
</dbReference>
<dbReference type="GO" id="GO:0000155">
    <property type="term" value="F:phosphorelay sensor kinase activity"/>
    <property type="evidence" value="ECO:0007669"/>
    <property type="project" value="InterPro"/>
</dbReference>
<dbReference type="Gene3D" id="3.40.50.300">
    <property type="entry name" value="P-loop containing nucleotide triphosphate hydrolases"/>
    <property type="match status" value="1"/>
</dbReference>
<dbReference type="AlphaFoldDB" id="A0A558QZH5"/>
<dbReference type="RefSeq" id="WP_145153274.1">
    <property type="nucleotide sequence ID" value="NZ_VNIM01000062.1"/>
</dbReference>
<evidence type="ECO:0000313" key="2">
    <source>
        <dbReference type="EMBL" id="TVV72551.1"/>
    </source>
</evidence>
<dbReference type="SUPFAM" id="SSF53795">
    <property type="entry name" value="PEP carboxykinase-like"/>
    <property type="match status" value="1"/>
</dbReference>
<dbReference type="GO" id="GO:0006109">
    <property type="term" value="P:regulation of carbohydrate metabolic process"/>
    <property type="evidence" value="ECO:0007669"/>
    <property type="project" value="InterPro"/>
</dbReference>
<proteinExistence type="predicted"/>
<feature type="domain" description="HPr kinase/phosphorylase C-terminal" evidence="1">
    <location>
        <begin position="23"/>
        <end position="87"/>
    </location>
</feature>